<organism evidence="1 2">
    <name type="scientific">Aristaeella hokkaidonensis</name>
    <dbReference type="NCBI Taxonomy" id="3046382"/>
    <lineage>
        <taxon>Bacteria</taxon>
        <taxon>Bacillati</taxon>
        <taxon>Bacillota</taxon>
        <taxon>Clostridia</taxon>
        <taxon>Eubacteriales</taxon>
        <taxon>Aristaeellaceae</taxon>
        <taxon>Aristaeella</taxon>
    </lineage>
</organism>
<keyword evidence="2" id="KW-1185">Reference proteome</keyword>
<dbReference type="Proteomes" id="UP000682782">
    <property type="component" value="Chromosome"/>
</dbReference>
<proteinExistence type="predicted"/>
<reference evidence="1" key="1">
    <citation type="submission" date="2021-01" db="EMBL/GenBank/DDBJ databases">
        <title>Complete genome sequence of Clostridiales bacterium R-7.</title>
        <authorList>
            <person name="Mahoney-Kurpe S.C."/>
            <person name="Palevich N."/>
            <person name="Koike S."/>
            <person name="Moon C.D."/>
            <person name="Attwood G.T."/>
        </authorList>
    </citation>
    <scope>NUCLEOTIDE SEQUENCE</scope>
    <source>
        <strain evidence="1">R-7</strain>
    </source>
</reference>
<keyword evidence="1" id="KW-0378">Hydrolase</keyword>
<evidence type="ECO:0000313" key="2">
    <source>
        <dbReference type="Proteomes" id="UP000682782"/>
    </source>
</evidence>
<dbReference type="EMBL" id="CP068393">
    <property type="protein sequence ID" value="QUC67637.1"/>
    <property type="molecule type" value="Genomic_DNA"/>
</dbReference>
<sequence>MEKWIRARYLPGIPLGKDGKRVTAGKENIVLSRRAAGEGMVLLKNQGVLPLRHGCRVALFGKASADYVKGGGGSGDVTVAYVRDMFDGMIEVMGEEAVYPGTMKYYRNYVAAQYEDHWVPGMVAEPPVPEVLLQEAREFTDTAVISISRFSGEDWDRKSDRAKITRKDPVTGDAVSMSDVLFERGDFYLSDAERTMVETVSQAFDKVIVVLNTGGMMETACFRNNPRIQGLLLAFQGGMEGACAAAELLAGVTCPSGKLPDTLAENLDDYPGCVDFYDSDTYVNYTEDIYVGYRYFETIAGAAEKVVYPFGFGLSYTRFSLSEQQVSFTEDEVEVRVKVTNDGGCPGREVVQVYFSAPQGLLGKPAKELAGYRKTKLLAPGETEEIAIRFPLSQMASYDDLGKVVRSARVLEKGEYRFFIGTSVRDGAWAEETWILAEDRVTEQLTARMVPTNLEKRLRADGSYEELPTAPCNDFNYTALAPMTPEVLFANPETRAIPRISHFAPKDGMKLKDVAEGKMTLEAFVAALPAEDLAALLGGQPNVGLANTFGYGNNPVYGIPNIMTADGPAGIRFHKNIGVTTTAFPCSTLLAASWDPELCGEVGTAVAQEAKENNIMVWLAPGVNIHRNPLCGRNFEYYSEDPLLAGKQAAGLVRGVQSEHIAATPKHFALNNKETNRRNCDARVSERAIREIYLRQFEIVVKEAHPWSLMSSYNIVNGHRASEYKDMLTGILREEWGFDGMVTTDWWTLGEHYKEVAAGNDMKMATGFPERLLEALEKGVLTREEMEKAAINVLRLILRID</sequence>
<accession>A0AC61MXR3</accession>
<protein>
    <submittedName>
        <fullName evidence="1">Glycoside hydrolase family 3 protein</fullName>
    </submittedName>
</protein>
<evidence type="ECO:0000313" key="1">
    <source>
        <dbReference type="EMBL" id="QUC67637.1"/>
    </source>
</evidence>
<name>A0AC61MXR3_9FIRM</name>
<gene>
    <name evidence="1" type="ORF">JYE49_02745</name>
</gene>